<gene>
    <name evidence="1" type="ORF">FUT82_10440</name>
</gene>
<evidence type="ECO:0000313" key="2">
    <source>
        <dbReference type="Proteomes" id="UP000323594"/>
    </source>
</evidence>
<dbReference type="EMBL" id="CP042817">
    <property type="protein sequence ID" value="QEJ99637.1"/>
    <property type="molecule type" value="Genomic_DNA"/>
</dbReference>
<dbReference type="Pfam" id="PF11369">
    <property type="entry name" value="DUF3160"/>
    <property type="match status" value="1"/>
</dbReference>
<reference evidence="1 2" key="1">
    <citation type="submission" date="2019-08" db="EMBL/GenBank/DDBJ databases">
        <authorList>
            <person name="Kuhnert P."/>
        </authorList>
    </citation>
    <scope>NUCLEOTIDE SEQUENCE [LARGE SCALE GENOMIC DNA]</scope>
    <source>
        <strain evidence="1 2">B36.5</strain>
    </source>
</reference>
<organism evidence="1 2">
    <name type="scientific">Treponema phagedenis</name>
    <dbReference type="NCBI Taxonomy" id="162"/>
    <lineage>
        <taxon>Bacteria</taxon>
        <taxon>Pseudomonadati</taxon>
        <taxon>Spirochaetota</taxon>
        <taxon>Spirochaetia</taxon>
        <taxon>Spirochaetales</taxon>
        <taxon>Treponemataceae</taxon>
        <taxon>Treponema</taxon>
    </lineage>
</organism>
<protein>
    <submittedName>
        <fullName evidence="1">DUF3160 domain-containing protein</fullName>
    </submittedName>
</protein>
<dbReference type="Proteomes" id="UP000323594">
    <property type="component" value="Chromosome"/>
</dbReference>
<evidence type="ECO:0000313" key="1">
    <source>
        <dbReference type="EMBL" id="QEJ99637.1"/>
    </source>
</evidence>
<name>A0AAE6IWW2_TREPH</name>
<dbReference type="AlphaFoldDB" id="A0AAE6IWW2"/>
<proteinExistence type="predicted"/>
<dbReference type="InterPro" id="IPR022601">
    <property type="entry name" value="DUF3160"/>
</dbReference>
<accession>A0AAE6IWW2</accession>
<sequence>MGSWAELKHDTVLYAKQIDPRVETSATPGGYL</sequence>